<name>A0A6S8SGQ7_9STRA</name>
<dbReference type="AlphaFoldDB" id="A0A6S8SGQ7"/>
<proteinExistence type="predicted"/>
<organism evidence="1">
    <name type="scientific">Pelagomonas calceolata</name>
    <dbReference type="NCBI Taxonomy" id="35677"/>
    <lineage>
        <taxon>Eukaryota</taxon>
        <taxon>Sar</taxon>
        <taxon>Stramenopiles</taxon>
        <taxon>Ochrophyta</taxon>
        <taxon>Pelagophyceae</taxon>
        <taxon>Pelagomonadales</taxon>
        <taxon>Pelagomonadaceae</taxon>
        <taxon>Pelagomonas</taxon>
    </lineage>
</organism>
<reference evidence="1" key="1">
    <citation type="submission" date="2021-01" db="EMBL/GenBank/DDBJ databases">
        <authorList>
            <person name="Corre E."/>
            <person name="Pelletier E."/>
            <person name="Niang G."/>
            <person name="Scheremetjew M."/>
            <person name="Finn R."/>
            <person name="Kale V."/>
            <person name="Holt S."/>
            <person name="Cochrane G."/>
            <person name="Meng A."/>
            <person name="Brown T."/>
            <person name="Cohen L."/>
        </authorList>
    </citation>
    <scope>NUCLEOTIDE SEQUENCE</scope>
    <source>
        <strain evidence="1">CCMP1756</strain>
    </source>
</reference>
<evidence type="ECO:0000313" key="1">
    <source>
        <dbReference type="EMBL" id="CAE0689887.1"/>
    </source>
</evidence>
<evidence type="ECO:0000313" key="2">
    <source>
        <dbReference type="EMBL" id="CAE0689890.1"/>
    </source>
</evidence>
<protein>
    <submittedName>
        <fullName evidence="1">Uncharacterized protein</fullName>
    </submittedName>
</protein>
<accession>A0A6S8SGQ7</accession>
<dbReference type="EMBL" id="HBIW01006398">
    <property type="protein sequence ID" value="CAE0689887.1"/>
    <property type="molecule type" value="Transcribed_RNA"/>
</dbReference>
<gene>
    <name evidence="1" type="ORF">PCAL00307_LOCUS5322</name>
    <name evidence="2" type="ORF">PCAL00307_LOCUS5325</name>
</gene>
<dbReference type="EMBL" id="HBIW01006401">
    <property type="protein sequence ID" value="CAE0689890.1"/>
    <property type="molecule type" value="Transcribed_RNA"/>
</dbReference>
<sequence length="210" mass="22677">MTDHVFALGTATTTPITLNDDEEVLAATADTNDELVLVTSRRVIVIADDAQLSCDFADRATGEGPPRACVARKGERIAALLWRGDEEGTKPEAAFFEVQERLLRRTASGRKTSGRVPRWLLAAKGAKGHLSAITRCGALVQLSWRGKSGEKAKDMRVVPAAVGTDLQVFDARSSDSGRVAAVVRQRSEMHRNAGAFVALLEPVRASRVLR</sequence>